<name>A0A0A9G293_ARUDO</name>
<evidence type="ECO:0000256" key="1">
    <source>
        <dbReference type="SAM" id="MobiDB-lite"/>
    </source>
</evidence>
<reference evidence="2" key="1">
    <citation type="submission" date="2014-09" db="EMBL/GenBank/DDBJ databases">
        <authorList>
            <person name="Magalhaes I.L.F."/>
            <person name="Oliveira U."/>
            <person name="Santos F.R."/>
            <person name="Vidigal T.H.D.A."/>
            <person name="Brescovit A.D."/>
            <person name="Santos A.J."/>
        </authorList>
    </citation>
    <scope>NUCLEOTIDE SEQUENCE</scope>
    <source>
        <tissue evidence="2">Shoot tissue taken approximately 20 cm above the soil surface</tissue>
    </source>
</reference>
<accession>A0A0A9G293</accession>
<organism evidence="2">
    <name type="scientific">Arundo donax</name>
    <name type="common">Giant reed</name>
    <name type="synonym">Donax arundinaceus</name>
    <dbReference type="NCBI Taxonomy" id="35708"/>
    <lineage>
        <taxon>Eukaryota</taxon>
        <taxon>Viridiplantae</taxon>
        <taxon>Streptophyta</taxon>
        <taxon>Embryophyta</taxon>
        <taxon>Tracheophyta</taxon>
        <taxon>Spermatophyta</taxon>
        <taxon>Magnoliopsida</taxon>
        <taxon>Liliopsida</taxon>
        <taxon>Poales</taxon>
        <taxon>Poaceae</taxon>
        <taxon>PACMAD clade</taxon>
        <taxon>Arundinoideae</taxon>
        <taxon>Arundineae</taxon>
        <taxon>Arundo</taxon>
    </lineage>
</organism>
<dbReference type="AlphaFoldDB" id="A0A0A9G293"/>
<proteinExistence type="predicted"/>
<protein>
    <submittedName>
        <fullName evidence="2">Uncharacterized protein</fullName>
    </submittedName>
</protein>
<reference evidence="2" key="2">
    <citation type="journal article" date="2015" name="Data Brief">
        <title>Shoot transcriptome of the giant reed, Arundo donax.</title>
        <authorList>
            <person name="Barrero R.A."/>
            <person name="Guerrero F.D."/>
            <person name="Moolhuijzen P."/>
            <person name="Goolsby J.A."/>
            <person name="Tidwell J."/>
            <person name="Bellgard S.E."/>
            <person name="Bellgard M.I."/>
        </authorList>
    </citation>
    <scope>NUCLEOTIDE SEQUENCE</scope>
    <source>
        <tissue evidence="2">Shoot tissue taken approximately 20 cm above the soil surface</tissue>
    </source>
</reference>
<sequence length="108" mass="11931">MTSSWRKSWRKQQRCGMAASRCRSTPAPSTSHATASECPTNPQSRPSSFRFVRAMPLLLRRSHPPIQRAISTSMRSHGRLLPLRHAIASPITPLPCHAVSGGRDGWSS</sequence>
<feature type="region of interest" description="Disordered" evidence="1">
    <location>
        <begin position="1"/>
        <end position="47"/>
    </location>
</feature>
<evidence type="ECO:0000313" key="2">
    <source>
        <dbReference type="EMBL" id="JAE19210.1"/>
    </source>
</evidence>
<dbReference type="EMBL" id="GBRH01178686">
    <property type="protein sequence ID" value="JAE19210.1"/>
    <property type="molecule type" value="Transcribed_RNA"/>
</dbReference>
<feature type="compositionally biased region" description="Polar residues" evidence="1">
    <location>
        <begin position="22"/>
        <end position="47"/>
    </location>
</feature>